<comment type="caution">
    <text evidence="7">The sequence shown here is derived from an EMBL/GenBank/DDBJ whole genome shotgun (WGS) entry which is preliminary data.</text>
</comment>
<dbReference type="PROSITE" id="PS50267">
    <property type="entry name" value="NA_NEUROTRAN_SYMP_3"/>
    <property type="match status" value="1"/>
</dbReference>
<feature type="transmembrane region" description="Helical" evidence="6">
    <location>
        <begin position="39"/>
        <end position="63"/>
    </location>
</feature>
<feature type="transmembrane region" description="Helical" evidence="6">
    <location>
        <begin position="174"/>
        <end position="193"/>
    </location>
</feature>
<dbReference type="OrthoDB" id="9762833at2"/>
<dbReference type="EMBL" id="BAUT01000011">
    <property type="protein sequence ID" value="GAE25535.1"/>
    <property type="molecule type" value="Genomic_DNA"/>
</dbReference>
<evidence type="ECO:0000256" key="4">
    <source>
        <dbReference type="ARBA" id="ARBA00022989"/>
    </source>
</evidence>
<dbReference type="PANTHER" id="PTHR42948">
    <property type="entry name" value="TRANSPORTER"/>
    <property type="match status" value="1"/>
</dbReference>
<keyword evidence="4 6" id="KW-1133">Transmembrane helix</keyword>
<accession>W4Q0S0</accession>
<evidence type="ECO:0000256" key="6">
    <source>
        <dbReference type="SAM" id="Phobius"/>
    </source>
</evidence>
<feature type="transmembrane region" description="Helical" evidence="6">
    <location>
        <begin position="144"/>
        <end position="162"/>
    </location>
</feature>
<dbReference type="SUPFAM" id="SSF161070">
    <property type="entry name" value="SNF-like"/>
    <property type="match status" value="1"/>
</dbReference>
<dbReference type="STRING" id="1236970.JCM9140_1535"/>
<feature type="transmembrane region" description="Helical" evidence="6">
    <location>
        <begin position="12"/>
        <end position="33"/>
    </location>
</feature>
<keyword evidence="5 6" id="KW-0472">Membrane</keyword>
<protein>
    <submittedName>
        <fullName evidence="7">Sodium-dependent transporter</fullName>
    </submittedName>
</protein>
<feature type="transmembrane region" description="Helical" evidence="6">
    <location>
        <begin position="340"/>
        <end position="362"/>
    </location>
</feature>
<dbReference type="PRINTS" id="PR00176">
    <property type="entry name" value="NANEUSMPORT"/>
</dbReference>
<dbReference type="InterPro" id="IPR000175">
    <property type="entry name" value="Na/ntran_symport"/>
</dbReference>
<feature type="transmembrane region" description="Helical" evidence="6">
    <location>
        <begin position="213"/>
        <end position="238"/>
    </location>
</feature>
<feature type="transmembrane region" description="Helical" evidence="6">
    <location>
        <begin position="250"/>
        <end position="276"/>
    </location>
</feature>
<keyword evidence="2" id="KW-0813">Transport</keyword>
<evidence type="ECO:0000256" key="1">
    <source>
        <dbReference type="ARBA" id="ARBA00004141"/>
    </source>
</evidence>
<organism evidence="7 8">
    <name type="scientific">Halalkalibacter wakoensis JCM 9140</name>
    <dbReference type="NCBI Taxonomy" id="1236970"/>
    <lineage>
        <taxon>Bacteria</taxon>
        <taxon>Bacillati</taxon>
        <taxon>Bacillota</taxon>
        <taxon>Bacilli</taxon>
        <taxon>Bacillales</taxon>
        <taxon>Bacillaceae</taxon>
        <taxon>Halalkalibacter</taxon>
    </lineage>
</organism>
<dbReference type="AlphaFoldDB" id="W4Q0S0"/>
<reference evidence="7" key="1">
    <citation type="journal article" date="2014" name="Genome Announc.">
        <title>Draft Genome Sequences of Three Alkaliphilic Bacillus Strains, Bacillus wakoensis JCM 9140T, Bacillus akibai JCM 9157T, and Bacillus hemicellulosilyticus JCM 9152T.</title>
        <authorList>
            <person name="Yuki M."/>
            <person name="Oshima K."/>
            <person name="Suda W."/>
            <person name="Oshida Y."/>
            <person name="Kitamura K."/>
            <person name="Iida T."/>
            <person name="Hattori M."/>
            <person name="Ohkuma M."/>
        </authorList>
    </citation>
    <scope>NUCLEOTIDE SEQUENCE [LARGE SCALE GENOMIC DNA]</scope>
    <source>
        <strain evidence="7">JCM 9140</strain>
    </source>
</reference>
<dbReference type="Pfam" id="PF00209">
    <property type="entry name" value="SNF"/>
    <property type="match status" value="2"/>
</dbReference>
<dbReference type="NCBIfam" id="NF037979">
    <property type="entry name" value="Na_transp"/>
    <property type="match status" value="1"/>
</dbReference>
<gene>
    <name evidence="7" type="ORF">JCM9140_1535</name>
</gene>
<dbReference type="PANTHER" id="PTHR42948:SF1">
    <property type="entry name" value="TRANSPORTER"/>
    <property type="match status" value="1"/>
</dbReference>
<dbReference type="RefSeq" id="WP_034744102.1">
    <property type="nucleotide sequence ID" value="NZ_BAUT01000011.1"/>
</dbReference>
<dbReference type="InterPro" id="IPR047218">
    <property type="entry name" value="YocR/YhdH-like"/>
</dbReference>
<keyword evidence="8" id="KW-1185">Reference proteome</keyword>
<evidence type="ECO:0000256" key="5">
    <source>
        <dbReference type="ARBA" id="ARBA00023136"/>
    </source>
</evidence>
<dbReference type="Proteomes" id="UP000018890">
    <property type="component" value="Unassembled WGS sequence"/>
</dbReference>
<evidence type="ECO:0000256" key="2">
    <source>
        <dbReference type="ARBA" id="ARBA00022448"/>
    </source>
</evidence>
<sequence>MSQEQWNSKVGFIFAAAGSAIGLGAIWKFPYVAGTGGGGAFFLVFLLFTLLLGAPLLLGEFVIGRKSQSDAVTAYQKLAPNSYWGIVGKLGVVTCFILLSFYSVVGGWIILYLFEAIRGGLNGLSPEQFGSLFGEMISNPLPTLLAQFLFIVMTILVVAKGVQQGIEKASKIMMPALFILFLLLVFRSISLEGASEGITFFLYPDFTKLTSEIILLALGQAFFTLSLGVSAMVTYASYLPKTHNLPKSVFSIIFMNIFIVLLAGLAIFPGVFSFGMEPDAGPVLIFSVLPAVFSQMQFGMVFFIAFLLLFLFAALTSAFSMVEIIVAAMTRKDQSKRKKVTWTVGILIFIVGIPSCLSYGVLSDVLVFNVTIFDLFDFAVSNVFIPLGALLISIFIPLKLSKRELMEEIALGSQKRKIFFSVWYYLLKYFTPAAIVLVFMDVLGVL</sequence>
<feature type="transmembrane region" description="Helical" evidence="6">
    <location>
        <begin position="378"/>
        <end position="398"/>
    </location>
</feature>
<feature type="transmembrane region" description="Helical" evidence="6">
    <location>
        <begin position="296"/>
        <end position="328"/>
    </location>
</feature>
<dbReference type="InterPro" id="IPR037272">
    <property type="entry name" value="SNS_sf"/>
</dbReference>
<proteinExistence type="predicted"/>
<name>W4Q0S0_9BACI</name>
<evidence type="ECO:0000313" key="7">
    <source>
        <dbReference type="EMBL" id="GAE25535.1"/>
    </source>
</evidence>
<evidence type="ECO:0000256" key="3">
    <source>
        <dbReference type="ARBA" id="ARBA00022692"/>
    </source>
</evidence>
<evidence type="ECO:0000313" key="8">
    <source>
        <dbReference type="Proteomes" id="UP000018890"/>
    </source>
</evidence>
<comment type="subcellular location">
    <subcellularLocation>
        <location evidence="1">Membrane</location>
        <topology evidence="1">Multi-pass membrane protein</topology>
    </subcellularLocation>
</comment>
<dbReference type="GO" id="GO:0016020">
    <property type="term" value="C:membrane"/>
    <property type="evidence" value="ECO:0007669"/>
    <property type="project" value="UniProtKB-SubCell"/>
</dbReference>
<dbReference type="CDD" id="cd10336">
    <property type="entry name" value="SLC6sbd_Tyt1-Like"/>
    <property type="match status" value="1"/>
</dbReference>
<keyword evidence="3 6" id="KW-0812">Transmembrane</keyword>
<feature type="transmembrane region" description="Helical" evidence="6">
    <location>
        <begin position="418"/>
        <end position="440"/>
    </location>
</feature>
<feature type="transmembrane region" description="Helical" evidence="6">
    <location>
        <begin position="83"/>
        <end position="114"/>
    </location>
</feature>